<keyword evidence="1 5" id="KW-0328">Glycosyltransferase</keyword>
<dbReference type="EC" id="2.4.2.18" evidence="5"/>
<accession>A0A518CV37</accession>
<evidence type="ECO:0000259" key="4">
    <source>
        <dbReference type="Pfam" id="PF02885"/>
    </source>
</evidence>
<evidence type="ECO:0000259" key="3">
    <source>
        <dbReference type="Pfam" id="PF00591"/>
    </source>
</evidence>
<evidence type="ECO:0000256" key="1">
    <source>
        <dbReference type="ARBA" id="ARBA00022676"/>
    </source>
</evidence>
<dbReference type="Gene3D" id="1.20.970.10">
    <property type="entry name" value="Transferase, Pyrimidine Nucleoside Phosphorylase, Chain C"/>
    <property type="match status" value="1"/>
</dbReference>
<dbReference type="Gene3D" id="3.40.1030.10">
    <property type="entry name" value="Nucleoside phosphorylase/phosphoribosyltransferase catalytic domain"/>
    <property type="match status" value="1"/>
</dbReference>
<dbReference type="EMBL" id="CP036290">
    <property type="protein sequence ID" value="QDU83064.1"/>
    <property type="molecule type" value="Genomic_DNA"/>
</dbReference>
<dbReference type="GO" id="GO:0004048">
    <property type="term" value="F:anthranilate phosphoribosyltransferase activity"/>
    <property type="evidence" value="ECO:0007669"/>
    <property type="project" value="UniProtKB-EC"/>
</dbReference>
<dbReference type="Pfam" id="PF00591">
    <property type="entry name" value="Glycos_transf_3"/>
    <property type="match status" value="1"/>
</dbReference>
<keyword evidence="6" id="KW-1185">Reference proteome</keyword>
<keyword evidence="2 5" id="KW-0808">Transferase</keyword>
<dbReference type="InterPro" id="IPR035902">
    <property type="entry name" value="Nuc_phospho_transferase"/>
</dbReference>
<evidence type="ECO:0000256" key="2">
    <source>
        <dbReference type="ARBA" id="ARBA00022679"/>
    </source>
</evidence>
<evidence type="ECO:0000313" key="6">
    <source>
        <dbReference type="Proteomes" id="UP000319342"/>
    </source>
</evidence>
<dbReference type="InterPro" id="IPR017459">
    <property type="entry name" value="Glycosyl_Trfase_fam3_N_dom"/>
</dbReference>
<gene>
    <name evidence="5" type="primary">trpD_1</name>
    <name evidence="5" type="ORF">Pla163_01600</name>
</gene>
<dbReference type="InterPro" id="IPR005940">
    <property type="entry name" value="Anthranilate_Pribosyl_Tfrase"/>
</dbReference>
<reference evidence="5 6" key="1">
    <citation type="submission" date="2019-02" db="EMBL/GenBank/DDBJ databases">
        <title>Deep-cultivation of Planctomycetes and their phenomic and genomic characterization uncovers novel biology.</title>
        <authorList>
            <person name="Wiegand S."/>
            <person name="Jogler M."/>
            <person name="Boedeker C."/>
            <person name="Pinto D."/>
            <person name="Vollmers J."/>
            <person name="Rivas-Marin E."/>
            <person name="Kohn T."/>
            <person name="Peeters S.H."/>
            <person name="Heuer A."/>
            <person name="Rast P."/>
            <person name="Oberbeckmann S."/>
            <person name="Bunk B."/>
            <person name="Jeske O."/>
            <person name="Meyerdierks A."/>
            <person name="Storesund J.E."/>
            <person name="Kallscheuer N."/>
            <person name="Luecker S."/>
            <person name="Lage O.M."/>
            <person name="Pohl T."/>
            <person name="Merkel B.J."/>
            <person name="Hornburger P."/>
            <person name="Mueller R.-W."/>
            <person name="Bruemmer F."/>
            <person name="Labrenz M."/>
            <person name="Spormann A.M."/>
            <person name="Op den Camp H."/>
            <person name="Overmann J."/>
            <person name="Amann R."/>
            <person name="Jetten M.S.M."/>
            <person name="Mascher T."/>
            <person name="Medema M.H."/>
            <person name="Devos D.P."/>
            <person name="Kaster A.-K."/>
            <person name="Ovreas L."/>
            <person name="Rohde M."/>
            <person name="Galperin M.Y."/>
            <person name="Jogler C."/>
        </authorList>
    </citation>
    <scope>NUCLEOTIDE SEQUENCE [LARGE SCALE GENOMIC DNA]</scope>
    <source>
        <strain evidence="5 6">Pla163</strain>
    </source>
</reference>
<dbReference type="PANTHER" id="PTHR43285">
    <property type="entry name" value="ANTHRANILATE PHOSPHORIBOSYLTRANSFERASE"/>
    <property type="match status" value="1"/>
</dbReference>
<dbReference type="GO" id="GO:0005829">
    <property type="term" value="C:cytosol"/>
    <property type="evidence" value="ECO:0007669"/>
    <property type="project" value="TreeGrafter"/>
</dbReference>
<dbReference type="Pfam" id="PF02885">
    <property type="entry name" value="Glycos_trans_3N"/>
    <property type="match status" value="1"/>
</dbReference>
<organism evidence="5 6">
    <name type="scientific">Rohdeia mirabilis</name>
    <dbReference type="NCBI Taxonomy" id="2528008"/>
    <lineage>
        <taxon>Bacteria</taxon>
        <taxon>Pseudomonadati</taxon>
        <taxon>Planctomycetota</taxon>
        <taxon>Planctomycetia</taxon>
        <taxon>Planctomycetia incertae sedis</taxon>
        <taxon>Rohdeia</taxon>
    </lineage>
</organism>
<feature type="domain" description="Glycosyl transferase family 3" evidence="3">
    <location>
        <begin position="99"/>
        <end position="343"/>
    </location>
</feature>
<proteinExistence type="predicted"/>
<dbReference type="RefSeq" id="WP_419186168.1">
    <property type="nucleotide sequence ID" value="NZ_CP036290.1"/>
</dbReference>
<dbReference type="InterPro" id="IPR000312">
    <property type="entry name" value="Glycosyl_Trfase_fam3"/>
</dbReference>
<dbReference type="AlphaFoldDB" id="A0A518CV37"/>
<sequence>MILSHLLRALGYGARGGRNLTCEEAYDAFAAILDGRESEIQVGAFLVAMRCKGVTCEELVGFAKAARERATLPCAGLEGLVAVSGPMEGFQTASPLEVAAGLIATAAGAKVLLITDRAVPPRRGLTAASVLHQLGAGLAWTAREAEDSVERFGFAAVTTTGLLPPLLGLRRVRRDVAVRTPLATVEKLLAPPGASVVLGAQPGPVLGTAVEVTQALGHSSALTIQGVEGGIVPALTRRTRGIHLDGNHQVPMTVDPGDFGFRADHEPELPMFGPPDEGQGSGDNPMLVRAACDQALAVLSGETGPARSAALLGAAVILRAGRIAQTFAEGVDQAAATLESGAAHDLLRRMREPR</sequence>
<protein>
    <submittedName>
        <fullName evidence="5">Anthranilate phosphoribosyltransferase</fullName>
        <ecNumber evidence="5">2.4.2.18</ecNumber>
    </submittedName>
</protein>
<dbReference type="GO" id="GO:0000162">
    <property type="term" value="P:L-tryptophan biosynthetic process"/>
    <property type="evidence" value="ECO:0007669"/>
    <property type="project" value="InterPro"/>
</dbReference>
<evidence type="ECO:0000313" key="5">
    <source>
        <dbReference type="EMBL" id="QDU83064.1"/>
    </source>
</evidence>
<dbReference type="PANTHER" id="PTHR43285:SF2">
    <property type="entry name" value="ANTHRANILATE PHOSPHORIBOSYLTRANSFERASE"/>
    <property type="match status" value="1"/>
</dbReference>
<dbReference type="SUPFAM" id="SSF47648">
    <property type="entry name" value="Nucleoside phosphorylase/phosphoribosyltransferase N-terminal domain"/>
    <property type="match status" value="1"/>
</dbReference>
<dbReference type="InterPro" id="IPR036320">
    <property type="entry name" value="Glycosyl_Trfase_fam3_N_dom_sf"/>
</dbReference>
<name>A0A518CV37_9BACT</name>
<feature type="domain" description="Glycosyl transferase family 3 N-terminal" evidence="4">
    <location>
        <begin position="10"/>
        <end position="70"/>
    </location>
</feature>
<dbReference type="Proteomes" id="UP000319342">
    <property type="component" value="Chromosome"/>
</dbReference>
<dbReference type="SUPFAM" id="SSF52418">
    <property type="entry name" value="Nucleoside phosphorylase/phosphoribosyltransferase catalytic domain"/>
    <property type="match status" value="1"/>
</dbReference>